<feature type="compositionally biased region" description="Basic and acidic residues" evidence="2">
    <location>
        <begin position="1236"/>
        <end position="1245"/>
    </location>
</feature>
<dbReference type="Proteomes" id="UP001165060">
    <property type="component" value="Unassembled WGS sequence"/>
</dbReference>
<feature type="coiled-coil region" evidence="1">
    <location>
        <begin position="561"/>
        <end position="606"/>
    </location>
</feature>
<dbReference type="InterPro" id="IPR021846">
    <property type="entry name" value="NFACT-C"/>
</dbReference>
<organism evidence="4 5">
    <name type="scientific">Tetraparma gracilis</name>
    <dbReference type="NCBI Taxonomy" id="2962635"/>
    <lineage>
        <taxon>Eukaryota</taxon>
        <taxon>Sar</taxon>
        <taxon>Stramenopiles</taxon>
        <taxon>Ochrophyta</taxon>
        <taxon>Bolidophyceae</taxon>
        <taxon>Parmales</taxon>
        <taxon>Triparmaceae</taxon>
        <taxon>Tetraparma</taxon>
    </lineage>
</organism>
<dbReference type="PANTHER" id="PTHR15239:SF6">
    <property type="entry name" value="RIBOSOME QUALITY CONTROL COMPLEX SUBUNIT NEMF"/>
    <property type="match status" value="1"/>
</dbReference>
<evidence type="ECO:0000313" key="4">
    <source>
        <dbReference type="EMBL" id="GMI24024.1"/>
    </source>
</evidence>
<comment type="caution">
    <text evidence="4">The sequence shown here is derived from an EMBL/GenBank/DDBJ whole genome shotgun (WGS) entry which is preliminary data.</text>
</comment>
<keyword evidence="5" id="KW-1185">Reference proteome</keyword>
<feature type="compositionally biased region" description="Basic and acidic residues" evidence="2">
    <location>
        <begin position="1091"/>
        <end position="1106"/>
    </location>
</feature>
<dbReference type="InterPro" id="IPR051608">
    <property type="entry name" value="RQC_Subunit_NEMF"/>
</dbReference>
<evidence type="ECO:0000256" key="1">
    <source>
        <dbReference type="SAM" id="Coils"/>
    </source>
</evidence>
<feature type="domain" description="NFACT protein C-terminal" evidence="3">
    <location>
        <begin position="1133"/>
        <end position="1221"/>
    </location>
</feature>
<feature type="compositionally biased region" description="Gly residues" evidence="2">
    <location>
        <begin position="155"/>
        <end position="168"/>
    </location>
</feature>
<feature type="region of interest" description="Disordered" evidence="2">
    <location>
        <begin position="797"/>
        <end position="881"/>
    </location>
</feature>
<feature type="compositionally biased region" description="Acidic residues" evidence="2">
    <location>
        <begin position="797"/>
        <end position="855"/>
    </location>
</feature>
<feature type="region of interest" description="Disordered" evidence="2">
    <location>
        <begin position="895"/>
        <end position="986"/>
    </location>
</feature>
<feature type="region of interest" description="Disordered" evidence="2">
    <location>
        <begin position="1091"/>
        <end position="1122"/>
    </location>
</feature>
<evidence type="ECO:0000313" key="5">
    <source>
        <dbReference type="Proteomes" id="UP001165060"/>
    </source>
</evidence>
<feature type="compositionally biased region" description="Pro residues" evidence="2">
    <location>
        <begin position="20"/>
        <end position="33"/>
    </location>
</feature>
<feature type="region of interest" description="Disordered" evidence="2">
    <location>
        <begin position="1"/>
        <end position="35"/>
    </location>
</feature>
<proteinExistence type="predicted"/>
<protein>
    <recommendedName>
        <fullName evidence="3">NFACT protein C-terminal domain-containing protein</fullName>
    </recommendedName>
</protein>
<feature type="compositionally biased region" description="Pro residues" evidence="2">
    <location>
        <begin position="856"/>
        <end position="870"/>
    </location>
</feature>
<dbReference type="Pfam" id="PF11923">
    <property type="entry name" value="NFACT-C"/>
    <property type="match status" value="1"/>
</dbReference>
<dbReference type="PANTHER" id="PTHR15239">
    <property type="entry name" value="NUCLEAR EXPORT MEDIATOR FACTOR NEMF"/>
    <property type="match status" value="1"/>
</dbReference>
<feature type="region of interest" description="Disordered" evidence="2">
    <location>
        <begin position="149"/>
        <end position="168"/>
    </location>
</feature>
<accession>A0ABQ6MDE2</accession>
<gene>
    <name evidence="4" type="ORF">TeGR_g415</name>
</gene>
<dbReference type="EMBL" id="BRYB01000147">
    <property type="protein sequence ID" value="GMI24024.1"/>
    <property type="molecule type" value="Genomic_DNA"/>
</dbReference>
<sequence length="1251" mass="134046">MVGSSMEAASSSGSPHEGSPAPPASSPPSPPSVPNSLLTPSLSPFHVLSLLASLSPVLPNASVSAVYVTQHALHLKLHLPQAYAFEGGKEGGGESTKSVWLSCSPRFVTLSRAVGRDDAENREATTKLRSLLKNGRLVRVQQGEVEAPSRAGGANVAGGGAKPEGGAGGSCLPSLSRTLLIPILTPASSFKLLLQLHSAPNLLLLSPDNVCVWCLHKTAYIRPNAVPALKPTPPVTSAEAYVQKARAAQLSNSTDHPAKQQQQQLTLKQTLKKQGSPLAPAGEAFIDHVLQGLEEERGPGWDTVDASGLDEVVARELGRASDKCKKAQGWVLYEDPKDAGSPEPRKRAVPVPVLLRAHGRLGGGHVVPAGSFLAAVNTCLAVAAVAEKTGKLDRMLKGNQDRVGKIERQNEMRVRGMRKEMNVIMRRAGALRSHAEAVENLGTVLKSYVARKIQWTEIDEIIAAEKANGNPLALLIESVDWENSRVQIRLPWDPERDGEDLEDVDMSVDYDEEVGGKAVKKKKKKQLAAQKGDLGAAGGEERPENEVVVLVDWNLTPHANAKRLFDEYKATKEKMAKVELNQGKAVEAVKKKTEKAESSIRRSNNRQVSLTSKGGQHWFCDTAGSLCIRWCITRSGHLFIYSSEPRDLDYIVKTFLDPADTLVRMDSPCGGVIKSKYRPLPGSDDDDALQPFPISLSAVNECATLVGVLAEHSSTKTKSSVVKTLPYYAKGSAVSKKAPNGAALDEGQVHIRGKKEYVRAGNGDFGFGVVFEVAAREGEVGAGPWKDWELDELLENGWEGEEGEGEEVEGEEGEGEEVQGEEGGGEEAEEAEAEAEAEVEVEEEPEPEPEPEVEPDAPPPPPDAAAPASPPKKKGLSAKDRKLIKKYGSLEAAMEAARIREEAEADAPKKPKKPEPAPDTESLASTSTRGGGGKKNAKKMKKYMDQDDEDRELAMLALHGGPKQSKEEKKKNKSKKGPPKKLTEKDLTNASTLTQVLGATSVSTVTSRLSPEIKEYISDAAENKLIDILVLEELARLPAEGQVAAVDRLQQLLADEGGSNKGGNLSKSLMGIISIVDKWGAEAMRDKIKSHAEGGKEGGGGKKEAAAAEAEGVEGEEEGAERGVRDVTPIIAARFTHSPASEDKIVRAYPVLGSFESMKQWRYRVKLVGGAMKRGKASKQALETMCLAAKDKGGGNNEVDFIRAVNENEFIAACVGDVRVVGQGVNKVVAAQKSQSKKEKADKNAKKSKAK</sequence>
<feature type="compositionally biased region" description="Basic and acidic residues" evidence="2">
    <location>
        <begin position="897"/>
        <end position="916"/>
    </location>
</feature>
<feature type="region of interest" description="Disordered" evidence="2">
    <location>
        <begin position="1231"/>
        <end position="1251"/>
    </location>
</feature>
<keyword evidence="1" id="KW-0175">Coiled coil</keyword>
<evidence type="ECO:0000259" key="3">
    <source>
        <dbReference type="Pfam" id="PF11923"/>
    </source>
</evidence>
<reference evidence="4 5" key="1">
    <citation type="journal article" date="2023" name="Commun. Biol.">
        <title>Genome analysis of Parmales, the sister group of diatoms, reveals the evolutionary specialization of diatoms from phago-mixotrophs to photoautotrophs.</title>
        <authorList>
            <person name="Ban H."/>
            <person name="Sato S."/>
            <person name="Yoshikawa S."/>
            <person name="Yamada K."/>
            <person name="Nakamura Y."/>
            <person name="Ichinomiya M."/>
            <person name="Sato N."/>
            <person name="Blanc-Mathieu R."/>
            <person name="Endo H."/>
            <person name="Kuwata A."/>
            <person name="Ogata H."/>
        </authorList>
    </citation>
    <scope>NUCLEOTIDE SEQUENCE [LARGE SCALE GENOMIC DNA]</scope>
</reference>
<feature type="compositionally biased region" description="Low complexity" evidence="2">
    <location>
        <begin position="1"/>
        <end position="19"/>
    </location>
</feature>
<name>A0ABQ6MDE2_9STRA</name>
<evidence type="ECO:0000256" key="2">
    <source>
        <dbReference type="SAM" id="MobiDB-lite"/>
    </source>
</evidence>